<keyword evidence="5" id="KW-0418">Kinase</keyword>
<dbReference type="GO" id="GO:0004673">
    <property type="term" value="F:protein histidine kinase activity"/>
    <property type="evidence" value="ECO:0007669"/>
    <property type="project" value="UniProtKB-EC"/>
</dbReference>
<reference evidence="10" key="2">
    <citation type="journal article" date="2021" name="PeerJ">
        <title>Extensive microbial diversity within the chicken gut microbiome revealed by metagenomics and culture.</title>
        <authorList>
            <person name="Gilroy R."/>
            <person name="Ravi A."/>
            <person name="Getino M."/>
            <person name="Pursley I."/>
            <person name="Horton D.L."/>
            <person name="Alikhan N.F."/>
            <person name="Baker D."/>
            <person name="Gharbi K."/>
            <person name="Hall N."/>
            <person name="Watson M."/>
            <person name="Adriaenssens E.M."/>
            <person name="Foster-Nyarko E."/>
            <person name="Jarju S."/>
            <person name="Secka A."/>
            <person name="Antonio M."/>
            <person name="Oren A."/>
            <person name="Chaudhuri R.R."/>
            <person name="La Ragione R."/>
            <person name="Hildebrand F."/>
            <person name="Pallen M.J."/>
        </authorList>
    </citation>
    <scope>NUCLEOTIDE SEQUENCE</scope>
    <source>
        <strain evidence="10">6919</strain>
    </source>
</reference>
<dbReference type="PROSITE" id="PS50109">
    <property type="entry name" value="HIS_KIN"/>
    <property type="match status" value="1"/>
</dbReference>
<keyword evidence="8" id="KW-0472">Membrane</keyword>
<evidence type="ECO:0000313" key="10">
    <source>
        <dbReference type="EMBL" id="MBO8476462.1"/>
    </source>
</evidence>
<dbReference type="InterPro" id="IPR004358">
    <property type="entry name" value="Sig_transdc_His_kin-like_C"/>
</dbReference>
<dbReference type="GO" id="GO:0000160">
    <property type="term" value="P:phosphorelay signal transduction system"/>
    <property type="evidence" value="ECO:0007669"/>
    <property type="project" value="UniProtKB-KW"/>
</dbReference>
<dbReference type="PANTHER" id="PTHR43065:SF46">
    <property type="entry name" value="C4-DICARBOXYLATE TRANSPORT SENSOR PROTEIN DCTB"/>
    <property type="match status" value="1"/>
</dbReference>
<evidence type="ECO:0000259" key="9">
    <source>
        <dbReference type="PROSITE" id="PS50109"/>
    </source>
</evidence>
<dbReference type="AlphaFoldDB" id="A0A9D9NK74"/>
<dbReference type="InterPro" id="IPR003594">
    <property type="entry name" value="HATPase_dom"/>
</dbReference>
<evidence type="ECO:0000256" key="5">
    <source>
        <dbReference type="ARBA" id="ARBA00022777"/>
    </source>
</evidence>
<keyword evidence="8" id="KW-0812">Transmembrane</keyword>
<accession>A0A9D9NK74</accession>
<evidence type="ECO:0000256" key="8">
    <source>
        <dbReference type="SAM" id="Phobius"/>
    </source>
</evidence>
<reference evidence="10" key="1">
    <citation type="submission" date="2020-10" db="EMBL/GenBank/DDBJ databases">
        <authorList>
            <person name="Gilroy R."/>
        </authorList>
    </citation>
    <scope>NUCLEOTIDE SEQUENCE</scope>
    <source>
        <strain evidence="10">6919</strain>
    </source>
</reference>
<dbReference type="EC" id="2.7.13.3" evidence="2"/>
<feature type="transmembrane region" description="Helical" evidence="8">
    <location>
        <begin position="7"/>
        <end position="25"/>
    </location>
</feature>
<evidence type="ECO:0000256" key="6">
    <source>
        <dbReference type="ARBA" id="ARBA00022840"/>
    </source>
</evidence>
<comment type="catalytic activity">
    <reaction evidence="1">
        <text>ATP + protein L-histidine = ADP + protein N-phospho-L-histidine.</text>
        <dbReference type="EC" id="2.7.13.3"/>
    </reaction>
</comment>
<evidence type="ECO:0000256" key="3">
    <source>
        <dbReference type="ARBA" id="ARBA00022679"/>
    </source>
</evidence>
<evidence type="ECO:0000256" key="7">
    <source>
        <dbReference type="ARBA" id="ARBA00023012"/>
    </source>
</evidence>
<comment type="caution">
    <text evidence="10">The sequence shown here is derived from an EMBL/GenBank/DDBJ whole genome shotgun (WGS) entry which is preliminary data.</text>
</comment>
<protein>
    <recommendedName>
        <fullName evidence="2">histidine kinase</fullName>
        <ecNumber evidence="2">2.7.13.3</ecNumber>
    </recommendedName>
</protein>
<dbReference type="Proteomes" id="UP000823598">
    <property type="component" value="Unassembled WGS sequence"/>
</dbReference>
<keyword evidence="7" id="KW-0902">Two-component regulatory system</keyword>
<keyword evidence="8" id="KW-1133">Transmembrane helix</keyword>
<dbReference type="GO" id="GO:0005524">
    <property type="term" value="F:ATP binding"/>
    <property type="evidence" value="ECO:0007669"/>
    <property type="project" value="UniProtKB-KW"/>
</dbReference>
<dbReference type="EMBL" id="JADIMC010000064">
    <property type="protein sequence ID" value="MBO8476462.1"/>
    <property type="molecule type" value="Genomic_DNA"/>
</dbReference>
<organism evidence="10 11">
    <name type="scientific">Candidatus Limisoma faecipullorum</name>
    <dbReference type="NCBI Taxonomy" id="2840854"/>
    <lineage>
        <taxon>Bacteria</taxon>
        <taxon>Pseudomonadati</taxon>
        <taxon>Bacteroidota</taxon>
        <taxon>Bacteroidia</taxon>
        <taxon>Bacteroidales</taxon>
        <taxon>Candidatus Limisoma</taxon>
    </lineage>
</organism>
<dbReference type="PROSITE" id="PS51257">
    <property type="entry name" value="PROKAR_LIPOPROTEIN"/>
    <property type="match status" value="1"/>
</dbReference>
<dbReference type="InterPro" id="IPR036890">
    <property type="entry name" value="HATPase_C_sf"/>
</dbReference>
<dbReference type="SMART" id="SM00387">
    <property type="entry name" value="HATPase_c"/>
    <property type="match status" value="1"/>
</dbReference>
<keyword evidence="6 10" id="KW-0067">ATP-binding</keyword>
<keyword evidence="3" id="KW-0808">Transferase</keyword>
<gene>
    <name evidence="10" type="ORF">IAB88_05660</name>
</gene>
<feature type="transmembrane region" description="Helical" evidence="8">
    <location>
        <begin position="31"/>
        <end position="49"/>
    </location>
</feature>
<dbReference type="Gene3D" id="3.30.565.10">
    <property type="entry name" value="Histidine kinase-like ATPase, C-terminal domain"/>
    <property type="match status" value="1"/>
</dbReference>
<dbReference type="PANTHER" id="PTHR43065">
    <property type="entry name" value="SENSOR HISTIDINE KINASE"/>
    <property type="match status" value="1"/>
</dbReference>
<dbReference type="Pfam" id="PF02518">
    <property type="entry name" value="HATPase_c"/>
    <property type="match status" value="1"/>
</dbReference>
<dbReference type="PRINTS" id="PR00344">
    <property type="entry name" value="BCTRLSENSOR"/>
</dbReference>
<proteinExistence type="predicted"/>
<evidence type="ECO:0000256" key="2">
    <source>
        <dbReference type="ARBA" id="ARBA00012438"/>
    </source>
</evidence>
<evidence type="ECO:0000256" key="1">
    <source>
        <dbReference type="ARBA" id="ARBA00000085"/>
    </source>
</evidence>
<dbReference type="Gene3D" id="3.30.450.20">
    <property type="entry name" value="PAS domain"/>
    <property type="match status" value="1"/>
</dbReference>
<evidence type="ECO:0000256" key="4">
    <source>
        <dbReference type="ARBA" id="ARBA00022741"/>
    </source>
</evidence>
<keyword evidence="4" id="KW-0547">Nucleotide-binding</keyword>
<dbReference type="InterPro" id="IPR035965">
    <property type="entry name" value="PAS-like_dom_sf"/>
</dbReference>
<dbReference type="SUPFAM" id="SSF55785">
    <property type="entry name" value="PYP-like sensor domain (PAS domain)"/>
    <property type="match status" value="1"/>
</dbReference>
<dbReference type="SUPFAM" id="SSF55874">
    <property type="entry name" value="ATPase domain of HSP90 chaperone/DNA topoisomerase II/histidine kinase"/>
    <property type="match status" value="1"/>
</dbReference>
<sequence length="424" mass="47276">MTRLSRNILLIFSATAAACISVMLTVDNWQWIAAALTIAGLAAAFVLSFRSAHDAREKVELMIEAMRNNDFSFHMQERQNPEIIKSLATISIIIKQQKTLAQQKENFYNLIINNVDTGILVIDEKGIVKLHNTALLRLLNMQVLINASHLDRAEPGLCETLLNMATGETRLLSLTFNGENKNISVNVTKIRLGGENLNIYILNDVYSVIDRKEVDAWIKLTRVLTHEIMNGIAPIRATSDELINGESTDPEHIRKGLEIILSTSEGLMKFTQSFRKFAAIPSPNLQLNYVSDIAGHAIALMKGYLDNTKVSVRINPDNLIIQSDKDLVTQIFTNLIKNAVEANAHNIKITACTAENESVIIDVTDDGDPIPEDCVKQIFVPFFTTKKDGSGIGLSVSRKIMNMHKGTMQLITRKGTKTFRLKFQ</sequence>
<feature type="domain" description="Histidine kinase" evidence="9">
    <location>
        <begin position="223"/>
        <end position="424"/>
    </location>
</feature>
<name>A0A9D9NK74_9BACT</name>
<dbReference type="InterPro" id="IPR005467">
    <property type="entry name" value="His_kinase_dom"/>
</dbReference>
<evidence type="ECO:0000313" key="11">
    <source>
        <dbReference type="Proteomes" id="UP000823598"/>
    </source>
</evidence>